<dbReference type="VEuPathDB" id="VectorBase:GPAI022907"/>
<keyword evidence="1" id="KW-0472">Membrane</keyword>
<evidence type="ECO:0000313" key="2">
    <source>
        <dbReference type="EnsemblMetazoa" id="GPAI022907-PA"/>
    </source>
</evidence>
<dbReference type="AlphaFoldDB" id="A0A1A9ZRN4"/>
<keyword evidence="3" id="KW-1185">Reference proteome</keyword>
<evidence type="ECO:0000256" key="1">
    <source>
        <dbReference type="SAM" id="Phobius"/>
    </source>
</evidence>
<feature type="transmembrane region" description="Helical" evidence="1">
    <location>
        <begin position="36"/>
        <end position="55"/>
    </location>
</feature>
<dbReference type="EnsemblMetazoa" id="GPAI022907-RA">
    <property type="protein sequence ID" value="GPAI022907-PA"/>
    <property type="gene ID" value="GPAI022907"/>
</dbReference>
<dbReference type="Proteomes" id="UP000092445">
    <property type="component" value="Unassembled WGS sequence"/>
</dbReference>
<reference evidence="3" key="1">
    <citation type="submission" date="2014-03" db="EMBL/GenBank/DDBJ databases">
        <authorList>
            <person name="Aksoy S."/>
            <person name="Warren W."/>
            <person name="Wilson R.K."/>
        </authorList>
    </citation>
    <scope>NUCLEOTIDE SEQUENCE [LARGE SCALE GENOMIC DNA]</scope>
    <source>
        <strain evidence="3">IAEA</strain>
    </source>
</reference>
<name>A0A1A9ZRN4_GLOPL</name>
<evidence type="ECO:0000313" key="3">
    <source>
        <dbReference type="Proteomes" id="UP000092445"/>
    </source>
</evidence>
<keyword evidence="1" id="KW-0812">Transmembrane</keyword>
<protein>
    <submittedName>
        <fullName evidence="2">Uncharacterized protein</fullName>
    </submittedName>
</protein>
<reference evidence="2" key="2">
    <citation type="submission" date="2020-05" db="UniProtKB">
        <authorList>
            <consortium name="EnsemblMetazoa"/>
        </authorList>
    </citation>
    <scope>IDENTIFICATION</scope>
    <source>
        <strain evidence="2">IAEA</strain>
    </source>
</reference>
<organism evidence="2 3">
    <name type="scientific">Glossina pallidipes</name>
    <name type="common">Tsetse fly</name>
    <dbReference type="NCBI Taxonomy" id="7398"/>
    <lineage>
        <taxon>Eukaryota</taxon>
        <taxon>Metazoa</taxon>
        <taxon>Ecdysozoa</taxon>
        <taxon>Arthropoda</taxon>
        <taxon>Hexapoda</taxon>
        <taxon>Insecta</taxon>
        <taxon>Pterygota</taxon>
        <taxon>Neoptera</taxon>
        <taxon>Endopterygota</taxon>
        <taxon>Diptera</taxon>
        <taxon>Brachycera</taxon>
        <taxon>Muscomorpha</taxon>
        <taxon>Hippoboscoidea</taxon>
        <taxon>Glossinidae</taxon>
        <taxon>Glossina</taxon>
    </lineage>
</organism>
<proteinExistence type="predicted"/>
<accession>A0A1A9ZRN4</accession>
<keyword evidence="1" id="KW-1133">Transmembrane helix</keyword>
<sequence length="59" mass="6679">MPSIRSDVSLVEAPNFLVRRSETRFTCEPESKIAEFPLAAIILTLAVANYFYFILVTNL</sequence>